<dbReference type="PANTHER" id="PTHR33442">
    <property type="entry name" value="TRANS-3-HYDROXY-L-PROLINE DEHYDRATASE"/>
    <property type="match status" value="1"/>
</dbReference>
<evidence type="ECO:0000313" key="5">
    <source>
        <dbReference type="EMBL" id="KAJ3995768.1"/>
    </source>
</evidence>
<dbReference type="SUPFAM" id="SSF54506">
    <property type="entry name" value="Diaminopimelate epimerase-like"/>
    <property type="match status" value="2"/>
</dbReference>
<keyword evidence="6" id="KW-1185">Reference proteome</keyword>
<feature type="non-terminal residue" evidence="5">
    <location>
        <position position="450"/>
    </location>
</feature>
<gene>
    <name evidence="5" type="ORF">F5050DRAFT_1674211</name>
</gene>
<comment type="catalytic activity">
    <reaction evidence="1">
        <text>trans-3-hydroxy-L-proline = 1-pyrroline-2-carboxylate + H2O</text>
        <dbReference type="Rhea" id="RHEA:10320"/>
        <dbReference type="ChEBI" id="CHEBI:15377"/>
        <dbReference type="ChEBI" id="CHEBI:39785"/>
        <dbReference type="ChEBI" id="CHEBI:57938"/>
        <dbReference type="EC" id="4.2.1.77"/>
    </reaction>
</comment>
<evidence type="ECO:0000313" key="6">
    <source>
        <dbReference type="Proteomes" id="UP001163828"/>
    </source>
</evidence>
<dbReference type="InterPro" id="IPR008794">
    <property type="entry name" value="Pro_racemase_fam"/>
</dbReference>
<dbReference type="PANTHER" id="PTHR33442:SF1">
    <property type="entry name" value="TRANS-3-HYDROXY-L-PROLINE DEHYDRATASE"/>
    <property type="match status" value="1"/>
</dbReference>
<evidence type="ECO:0000256" key="3">
    <source>
        <dbReference type="ARBA" id="ARBA00013105"/>
    </source>
</evidence>
<name>A0ABQ8QB80_9AGAR</name>
<organism evidence="5 6">
    <name type="scientific">Lentinula boryana</name>
    <dbReference type="NCBI Taxonomy" id="40481"/>
    <lineage>
        <taxon>Eukaryota</taxon>
        <taxon>Fungi</taxon>
        <taxon>Dikarya</taxon>
        <taxon>Basidiomycota</taxon>
        <taxon>Agaricomycotina</taxon>
        <taxon>Agaricomycetes</taxon>
        <taxon>Agaricomycetidae</taxon>
        <taxon>Agaricales</taxon>
        <taxon>Marasmiineae</taxon>
        <taxon>Omphalotaceae</taxon>
        <taxon>Lentinula</taxon>
    </lineage>
</organism>
<protein>
    <recommendedName>
        <fullName evidence="3">trans-L-3-hydroxyproline dehydratase</fullName>
        <ecNumber evidence="3">4.2.1.77</ecNumber>
    </recommendedName>
</protein>
<proteinExistence type="inferred from homology"/>
<comment type="similarity">
    <text evidence="2">Belongs to the proline racemase family.</text>
</comment>
<evidence type="ECO:0000256" key="1">
    <source>
        <dbReference type="ARBA" id="ARBA00001148"/>
    </source>
</evidence>
<accession>A0ABQ8QB80</accession>
<evidence type="ECO:0000256" key="4">
    <source>
        <dbReference type="SAM" id="MobiDB-lite"/>
    </source>
</evidence>
<dbReference type="SFLD" id="SFLDS00028">
    <property type="entry name" value="Proline_Racemase"/>
    <property type="match status" value="1"/>
</dbReference>
<dbReference type="Gene3D" id="3.10.310.10">
    <property type="entry name" value="Diaminopimelate Epimerase, Chain A, domain 1"/>
    <property type="match status" value="2"/>
</dbReference>
<reference evidence="5" key="1">
    <citation type="submission" date="2022-08" db="EMBL/GenBank/DDBJ databases">
        <authorList>
            <consortium name="DOE Joint Genome Institute"/>
            <person name="Min B."/>
            <person name="Riley R."/>
            <person name="Sierra-Patev S."/>
            <person name="Naranjo-Ortiz M."/>
            <person name="Looney B."/>
            <person name="Konkel Z."/>
            <person name="Slot J.C."/>
            <person name="Sakamoto Y."/>
            <person name="Steenwyk J.L."/>
            <person name="Rokas A."/>
            <person name="Carro J."/>
            <person name="Camarero S."/>
            <person name="Ferreira P."/>
            <person name="Molpeceres G."/>
            <person name="Ruiz-Duenas F.J."/>
            <person name="Serrano A."/>
            <person name="Henrissat B."/>
            <person name="Drula E."/>
            <person name="Hughes K.W."/>
            <person name="Mata J.L."/>
            <person name="Ishikawa N.K."/>
            <person name="Vargas-Isla R."/>
            <person name="Ushijima S."/>
            <person name="Smith C.A."/>
            <person name="Ahrendt S."/>
            <person name="Andreopoulos W."/>
            <person name="He G."/>
            <person name="Labutti K."/>
            <person name="Lipzen A."/>
            <person name="Ng V."/>
            <person name="Sandor L."/>
            <person name="Barry K."/>
            <person name="Martinez A.T."/>
            <person name="Xiao Y."/>
            <person name="Gibbons J.G."/>
            <person name="Terashima K."/>
            <person name="Hibbett D.S."/>
            <person name="Grigoriev I.V."/>
        </authorList>
    </citation>
    <scope>NUCLEOTIDE SEQUENCE</scope>
    <source>
        <strain evidence="5">TFB10827</strain>
    </source>
</reference>
<dbReference type="EC" id="4.2.1.77" evidence="3"/>
<sequence>MDLFQASIIKTVDLHTSGEPTRIIISGFPDLKGETLLDKRRYASENPDVDRVRKWLMLEPRGHQGMYGAILVKETELTRTGEADIGVLFCHNEGYSTMCGHATIALGRFLIDTHDLDIFPQRPFLLEQLTNDNDNDNDNDKTLIRVTTLRIHAPCGVVTVTVPLPIISTTPGDSNSNSNSTSTSESNMTRIPNATYLKPIRFKSIQCFVPSSRGGITISYDNDNDDNFNTNIDNTNTNINIKVDIAYGGAFYALVSSSELGFDPSSLNPSNSLGELEEAASILRDLLNQSPEAKKAFTHPSEPDLGFLYGITIIDSDSDSGFKSDQNPVENSKTISWICFFGTDSHSHSHSHSGSQIDRSPTGSCVSAHVPLSIERNKLQMGEWCTYESFLTKRYPGNGFRGRAVERIENDGRYYYIVEVEGHAYYTGSASFVPPEEEIDEMGNGFMLGL</sequence>
<dbReference type="Proteomes" id="UP001163828">
    <property type="component" value="Unassembled WGS sequence"/>
</dbReference>
<dbReference type="Pfam" id="PF05544">
    <property type="entry name" value="Pro_racemase"/>
    <property type="match status" value="2"/>
</dbReference>
<feature type="region of interest" description="Disordered" evidence="4">
    <location>
        <begin position="168"/>
        <end position="187"/>
    </location>
</feature>
<evidence type="ECO:0000256" key="2">
    <source>
        <dbReference type="ARBA" id="ARBA00007529"/>
    </source>
</evidence>
<comment type="caution">
    <text evidence="5">The sequence shown here is derived from an EMBL/GenBank/DDBJ whole genome shotgun (WGS) entry which is preliminary data.</text>
</comment>
<dbReference type="EMBL" id="MU790640">
    <property type="protein sequence ID" value="KAJ3995768.1"/>
    <property type="molecule type" value="Genomic_DNA"/>
</dbReference>